<proteinExistence type="predicted"/>
<comment type="caution">
    <text evidence="1">The sequence shown here is derived from an EMBL/GenBank/DDBJ whole genome shotgun (WGS) entry which is preliminary data.</text>
</comment>
<dbReference type="RefSeq" id="WP_008854417.1">
    <property type="nucleotide sequence ID" value="NZ_AGFR01000007.1"/>
</dbReference>
<accession>G6F0J6</accession>
<dbReference type="Proteomes" id="UP000005939">
    <property type="component" value="Unassembled WGS sequence"/>
</dbReference>
<name>G6F0J6_9PROT</name>
<gene>
    <name evidence="1" type="ORF">CIN_14270</name>
</gene>
<dbReference type="STRING" id="1088868.CIN_14270"/>
<dbReference type="PATRIC" id="fig|1088868.3.peg.1433"/>
<dbReference type="EMBL" id="AGFR01000007">
    <property type="protein sequence ID" value="EHD14068.1"/>
    <property type="molecule type" value="Genomic_DNA"/>
</dbReference>
<reference evidence="1 2" key="1">
    <citation type="submission" date="2011-10" db="EMBL/GenBank/DDBJ databases">
        <title>Genome Sequence of Commensalibacter intestini A911, isolated from Drosophila gut.</title>
        <authorList>
            <person name="Lee W.-J."/>
            <person name="Kim E.-K."/>
        </authorList>
    </citation>
    <scope>NUCLEOTIDE SEQUENCE [LARGE SCALE GENOMIC DNA]</scope>
    <source>
        <strain evidence="1 2">A911</strain>
    </source>
</reference>
<sequence length="277" mass="30926">MTMIPVCGKNFSQFKKAITNNGLIIDNQDGSFTFSSSDTNSNCYMYWRKPAQFGETITLKVKACALGETKKYAETAPRFAVQWFRNGDYYRASDSFVFDQELKEYTVSLTVNEPVKSGDYIVCSFGHFRSSLISGLFTEAQVLIENSYFPVRREVLGGLLRVHASAAGALPVIEENENLPMISPASIAWKDKYTILITDSLLKATSGTRSSVLFDANICLDEPSTSDFNKYDITIGMLDRSAGTLQIKFTDKATGAFIDWETSAMKVLSFIYNIYTI</sequence>
<evidence type="ECO:0000313" key="2">
    <source>
        <dbReference type="Proteomes" id="UP000005939"/>
    </source>
</evidence>
<protein>
    <submittedName>
        <fullName evidence="1">Uncharacterized protein</fullName>
    </submittedName>
</protein>
<evidence type="ECO:0000313" key="1">
    <source>
        <dbReference type="EMBL" id="EHD14068.1"/>
    </source>
</evidence>
<organism evidence="1 2">
    <name type="scientific">Commensalibacter intestini A911</name>
    <dbReference type="NCBI Taxonomy" id="1088868"/>
    <lineage>
        <taxon>Bacteria</taxon>
        <taxon>Pseudomonadati</taxon>
        <taxon>Pseudomonadota</taxon>
        <taxon>Alphaproteobacteria</taxon>
        <taxon>Acetobacterales</taxon>
        <taxon>Acetobacteraceae</taxon>
    </lineage>
</organism>
<dbReference type="AlphaFoldDB" id="G6F0J6"/>
<dbReference type="OrthoDB" id="10001190at2"/>